<keyword evidence="2" id="KW-1185">Reference proteome</keyword>
<name>V2Z9V0_9FIRM</name>
<comment type="caution">
    <text evidence="1">The sequence shown here is derived from an EMBL/GenBank/DDBJ whole genome shotgun (WGS) entry which is preliminary data.</text>
</comment>
<dbReference type="STRING" id="592026.GCWU0000282_000860"/>
<evidence type="ECO:0000313" key="2">
    <source>
        <dbReference type="Proteomes" id="UP000018227"/>
    </source>
</evidence>
<dbReference type="EMBL" id="ACIL03000007">
    <property type="protein sequence ID" value="ESL03695.1"/>
    <property type="molecule type" value="Genomic_DNA"/>
</dbReference>
<proteinExistence type="predicted"/>
<dbReference type="HOGENOM" id="CLU_1364133_0_0_9"/>
<dbReference type="AlphaFoldDB" id="V2Z9V0"/>
<accession>V2Z9V0</accession>
<gene>
    <name evidence="1" type="ORF">GCWU0000282_000860</name>
</gene>
<reference evidence="1" key="1">
    <citation type="submission" date="2013-06" db="EMBL/GenBank/DDBJ databases">
        <authorList>
            <person name="Weinstock G."/>
            <person name="Sodergren E."/>
            <person name="Clifton S."/>
            <person name="Fulton L."/>
            <person name="Fulton B."/>
            <person name="Courtney L."/>
            <person name="Fronick C."/>
            <person name="Harrison M."/>
            <person name="Strong C."/>
            <person name="Farmer C."/>
            <person name="Delahaunty K."/>
            <person name="Markovic C."/>
            <person name="Hall O."/>
            <person name="Minx P."/>
            <person name="Tomlinson C."/>
            <person name="Mitreva M."/>
            <person name="Nelson J."/>
            <person name="Hou S."/>
            <person name="Wollam A."/>
            <person name="Pepin K.H."/>
            <person name="Johnson M."/>
            <person name="Bhonagiri V."/>
            <person name="Nash W.E."/>
            <person name="Warren W."/>
            <person name="Chinwalla A."/>
            <person name="Mardis E.R."/>
            <person name="Wilson R.K."/>
        </authorList>
    </citation>
    <scope>NUCLEOTIDE SEQUENCE [LARGE SCALE GENOMIC DNA]</scope>
    <source>
        <strain evidence="1">ATCC 51271</strain>
    </source>
</reference>
<dbReference type="RefSeq" id="WP_023353744.1">
    <property type="nucleotide sequence ID" value="NZ_KI535367.1"/>
</dbReference>
<evidence type="ECO:0000313" key="1">
    <source>
        <dbReference type="EMBL" id="ESL03695.1"/>
    </source>
</evidence>
<dbReference type="Proteomes" id="UP000018227">
    <property type="component" value="Unassembled WGS sequence"/>
</dbReference>
<organism evidence="1 2">
    <name type="scientific">Catonella morbi ATCC 51271</name>
    <dbReference type="NCBI Taxonomy" id="592026"/>
    <lineage>
        <taxon>Bacteria</taxon>
        <taxon>Bacillati</taxon>
        <taxon>Bacillota</taxon>
        <taxon>Clostridia</taxon>
        <taxon>Lachnospirales</taxon>
        <taxon>Lachnospiraceae</taxon>
        <taxon>Catonella</taxon>
    </lineage>
</organism>
<protein>
    <submittedName>
        <fullName evidence="1">Uncharacterized protein</fullName>
    </submittedName>
</protein>
<sequence>MSDIKIFNISGGAVIMINPPIDYEEITDVRLINKISRKDKSSFLFPALYGNFHCAEGEYISDEVYESYEKIKKSFAYENIFVFEALEKSPDIGENYLGYSINSLINCAENIVSAQNVIKTTETSSAFEAFLKTSFYLDFIAEYSFTVSEIVILNGLLKYAFLSNVVLETLINEIEADIENKPNKKLLRKEILNALRQRLS</sequence>